<comment type="caution">
    <text evidence="2">The sequence shown here is derived from an EMBL/GenBank/DDBJ whole genome shotgun (WGS) entry which is preliminary data.</text>
</comment>
<sequence length="360" mass="39628">MYFCLSDGFHRAPQVESLSMAARGLFATLASWVGGELYETPGYDRTFDKRRVRMLGGTPKQLRELADTGLIAEVSDGVWRINESRRVGGFDPVIFKNPDKVRAGRKGGLASHGARSEQDWETASSGNEADREAEPKQNKGSASNLLQADNQADGEQTAGTSPSRTQADDESASGSASNLLGVCPNPQVAGTISSPNPSQPPGQAAAERTATMDELEARILADPLAAIAGAYPKGRVGRRDQAETAWESIAGSVDPRRMLGAAIRYTRACDQDPTLRRQTPSLAKWLTQRRWEEWLPEPTPTPVIRRHEHSWNCEHVQQAMKGRETQYSHERQGYAPSEWMTACQDYADKLNQTETTKETR</sequence>
<feature type="compositionally biased region" description="Polar residues" evidence="1">
    <location>
        <begin position="138"/>
        <end position="165"/>
    </location>
</feature>
<feature type="compositionally biased region" description="Basic and acidic residues" evidence="1">
    <location>
        <begin position="128"/>
        <end position="137"/>
    </location>
</feature>
<gene>
    <name evidence="2" type="ORF">KIH73_01110</name>
</gene>
<organism evidence="2 3">
    <name type="scientific">Bifidobacterium phasiani</name>
    <dbReference type="NCBI Taxonomy" id="2834431"/>
    <lineage>
        <taxon>Bacteria</taxon>
        <taxon>Bacillati</taxon>
        <taxon>Actinomycetota</taxon>
        <taxon>Actinomycetes</taxon>
        <taxon>Bifidobacteriales</taxon>
        <taxon>Bifidobacteriaceae</taxon>
        <taxon>Bifidobacterium</taxon>
    </lineage>
</organism>
<dbReference type="EMBL" id="JAHBBD010000001">
    <property type="protein sequence ID" value="MBW3081993.1"/>
    <property type="molecule type" value="Genomic_DNA"/>
</dbReference>
<dbReference type="RefSeq" id="WP_219079668.1">
    <property type="nucleotide sequence ID" value="NZ_JAHBBD010000001.1"/>
</dbReference>
<dbReference type="Proteomes" id="UP000812844">
    <property type="component" value="Unassembled WGS sequence"/>
</dbReference>
<evidence type="ECO:0000256" key="1">
    <source>
        <dbReference type="SAM" id="MobiDB-lite"/>
    </source>
</evidence>
<name>A0ABS6W679_9BIFI</name>
<accession>A0ABS6W679</accession>
<keyword evidence="3" id="KW-1185">Reference proteome</keyword>
<evidence type="ECO:0000313" key="2">
    <source>
        <dbReference type="EMBL" id="MBW3081993.1"/>
    </source>
</evidence>
<feature type="region of interest" description="Disordered" evidence="1">
    <location>
        <begin position="92"/>
        <end position="209"/>
    </location>
</feature>
<evidence type="ECO:0008006" key="4">
    <source>
        <dbReference type="Google" id="ProtNLM"/>
    </source>
</evidence>
<evidence type="ECO:0000313" key="3">
    <source>
        <dbReference type="Proteomes" id="UP000812844"/>
    </source>
</evidence>
<reference evidence="2 3" key="1">
    <citation type="submission" date="2021-05" db="EMBL/GenBank/DDBJ databases">
        <title>Phylogenetic classification of ten novel species belonging to the genus Bifidobacterium comprising B. colchicus sp. nov., B. abeli sp. nov., B. bicoloris sp. nov., B. guerezis sp. nov., B. rosaliae sp. nov., B. santillanensis sp. nov., B. argentati sp. nov., B. amazzoni sp. nov., B. pluviali sp. nov., and B. pinnaculum sp. nov.</title>
        <authorList>
            <person name="Lugli G.A."/>
            <person name="Ruiz Garcia L."/>
            <person name="Margolles A."/>
            <person name="Ventura M."/>
        </authorList>
    </citation>
    <scope>NUCLEOTIDE SEQUENCE [LARGE SCALE GENOMIC DNA]</scope>
    <source>
        <strain evidence="2 3">6T3</strain>
    </source>
</reference>
<proteinExistence type="predicted"/>
<protein>
    <recommendedName>
        <fullName evidence="4">Zinc finger protein</fullName>
    </recommendedName>
</protein>